<evidence type="ECO:0000313" key="1">
    <source>
        <dbReference type="EMBL" id="KAK1142847.1"/>
    </source>
</evidence>
<comment type="caution">
    <text evidence="1">The sequence shown here is derived from an EMBL/GenBank/DDBJ whole genome shotgun (WGS) entry which is preliminary data.</text>
</comment>
<keyword evidence="2" id="KW-1185">Reference proteome</keyword>
<dbReference type="EMBL" id="JAOPJF010000046">
    <property type="protein sequence ID" value="KAK1142847.1"/>
    <property type="molecule type" value="Genomic_DNA"/>
</dbReference>
<accession>A0ACC3AYI1</accession>
<protein>
    <submittedName>
        <fullName evidence="1">Uncharacterized protein</fullName>
    </submittedName>
</protein>
<name>A0ACC3AYI1_9EURO</name>
<organism evidence="1 2">
    <name type="scientific">Aspergillus melleus</name>
    <dbReference type="NCBI Taxonomy" id="138277"/>
    <lineage>
        <taxon>Eukaryota</taxon>
        <taxon>Fungi</taxon>
        <taxon>Dikarya</taxon>
        <taxon>Ascomycota</taxon>
        <taxon>Pezizomycotina</taxon>
        <taxon>Eurotiomycetes</taxon>
        <taxon>Eurotiomycetidae</taxon>
        <taxon>Eurotiales</taxon>
        <taxon>Aspergillaceae</taxon>
        <taxon>Aspergillus</taxon>
        <taxon>Aspergillus subgen. Circumdati</taxon>
    </lineage>
</organism>
<dbReference type="Proteomes" id="UP001177260">
    <property type="component" value="Unassembled WGS sequence"/>
</dbReference>
<reference evidence="1 2" key="1">
    <citation type="journal article" date="2023" name="ACS Omega">
        <title>Identification of the Neoaspergillic Acid Biosynthesis Gene Cluster by Establishing an In Vitro CRISPR-Ribonucleoprotein Genetic System in Aspergillus melleus.</title>
        <authorList>
            <person name="Yuan B."/>
            <person name="Grau M.F."/>
            <person name="Murata R.M."/>
            <person name="Torok T."/>
            <person name="Venkateswaran K."/>
            <person name="Stajich J.E."/>
            <person name="Wang C.C.C."/>
        </authorList>
    </citation>
    <scope>NUCLEOTIDE SEQUENCE [LARGE SCALE GENOMIC DNA]</scope>
    <source>
        <strain evidence="1 2">IMV 1140</strain>
    </source>
</reference>
<sequence length="267" mass="29940">MLTSVLSFTPEQAAQVTEYCTNVSNDVSDNMNELWKWTSEEFEDADKMSSPLQGATMKFLAEHQQAKRILEIGCYTGYSALAWYESTVSTQAEIVTLELDPKMIAASRRTFDKYGLNDRVTLIEGPAQDSLQKLTGTFDIIFVDANKEGYEGYVKTVLDKKLLSPKGFILCDNGEISPDHDFEIELDVLIHLPIYLVFARGMTISADANPYLSEKSRAYWTANGIALRKFNTFCKSDDRIDSVLLPVYDGVTLIKWKPAVVAANGFH</sequence>
<proteinExistence type="predicted"/>
<evidence type="ECO:0000313" key="2">
    <source>
        <dbReference type="Proteomes" id="UP001177260"/>
    </source>
</evidence>
<gene>
    <name evidence="1" type="ORF">N8T08_007281</name>
</gene>